<comment type="caution">
    <text evidence="1">The sequence shown here is derived from an EMBL/GenBank/DDBJ whole genome shotgun (WGS) entry which is preliminary data.</text>
</comment>
<reference evidence="1" key="1">
    <citation type="submission" date="2021-02" db="EMBL/GenBank/DDBJ databases">
        <authorList>
            <consortium name="DOE Joint Genome Institute"/>
            <person name="Ahrendt S."/>
            <person name="Looney B.P."/>
            <person name="Miyauchi S."/>
            <person name="Morin E."/>
            <person name="Drula E."/>
            <person name="Courty P.E."/>
            <person name="Chicoki N."/>
            <person name="Fauchery L."/>
            <person name="Kohler A."/>
            <person name="Kuo A."/>
            <person name="Labutti K."/>
            <person name="Pangilinan J."/>
            <person name="Lipzen A."/>
            <person name="Riley R."/>
            <person name="Andreopoulos W."/>
            <person name="He G."/>
            <person name="Johnson J."/>
            <person name="Barry K.W."/>
            <person name="Grigoriev I.V."/>
            <person name="Nagy L."/>
            <person name="Hibbett D."/>
            <person name="Henrissat B."/>
            <person name="Matheny P.B."/>
            <person name="Labbe J."/>
            <person name="Martin F."/>
        </authorList>
    </citation>
    <scope>NUCLEOTIDE SEQUENCE</scope>
    <source>
        <strain evidence="1">FP105234-sp</strain>
    </source>
</reference>
<sequence>MNGVRRFLGGVGAGAIGTNTITTSATTTEPPPWNAPKPITIGSSSTSVPSSSSSSSSPTKELPLTPGLLIRKDRKAPPTPTEPPVAGPSSPTKRKPPPERDVDSEWTYVGSNGASTNGSSTQGSGGVSSRRDALLMSLLSSEAVVDSRGYEIMSAEDVEDLKKEHVILTSRLTGLERKLTTELKIRDAALNLAKLNSPSTTPSPSASPKSKPNRISQKTSDEVAAANRRVDVAQREVWRIKERASDVARRLMEHRAGVLGAVVMELERKHSEDGDEEDDGGFLSPTSSVSGRTGLTAGARFEGAHLFAGHEDAVVPEPKRAKGANRKELEALQSQIGAKDEELSGLRELLQEVESEKAALQTGSARVSELEARVLALEREKAALASDKELLEMEKSAFEHERAELADAQDRVRDLEAEADGLEQERDKVQRKLERVEAAMAAESIGWVAERAVWAAERAELERDHGALRAEKERTGGDAAKWASAQAQWEQEREALQERAKDEIDKAREGLRVLVQRFDVPVYSREMTLDVLVDALSRFLEGGGGGAKQEEVDAMKEEQRKLEDLLASEMEKRIATTQQLETALEEIKVLKSKADRFSTASGSEPRLSTPLAFATDAASIVSLLQPLWATLPSPEARASKFNSSGRPFRPGTQSPLSSPVARTGSVVGSPSISNMDVRTLKELYNPAQPDSPNPAGEKGLGTFSVEAFAARVAALIADDRALIERLIRFAQAHDLLKKNAERAQKLAQDSSAALETYQKQVRMLEERSVGGSDQISVLQNDIRQHQDALERLASEKRDLETLAGEQAETVRQLTEANATLSARALALAEDAARAQEEMKTLSEREQAQGLALMEEINLVQTENGKMRTQLRALGKM</sequence>
<reference evidence="1" key="2">
    <citation type="journal article" date="2022" name="New Phytol.">
        <title>Evolutionary transition to the ectomycorrhizal habit in the genomes of a hyperdiverse lineage of mushroom-forming fungi.</title>
        <authorList>
            <person name="Looney B."/>
            <person name="Miyauchi S."/>
            <person name="Morin E."/>
            <person name="Drula E."/>
            <person name="Courty P.E."/>
            <person name="Kohler A."/>
            <person name="Kuo A."/>
            <person name="LaButti K."/>
            <person name="Pangilinan J."/>
            <person name="Lipzen A."/>
            <person name="Riley R."/>
            <person name="Andreopoulos W."/>
            <person name="He G."/>
            <person name="Johnson J."/>
            <person name="Nolan M."/>
            <person name="Tritt A."/>
            <person name="Barry K.W."/>
            <person name="Grigoriev I.V."/>
            <person name="Nagy L.G."/>
            <person name="Hibbett D."/>
            <person name="Henrissat B."/>
            <person name="Matheny P.B."/>
            <person name="Labbe J."/>
            <person name="Martin F.M."/>
        </authorList>
    </citation>
    <scope>NUCLEOTIDE SEQUENCE</scope>
    <source>
        <strain evidence="1">FP105234-sp</strain>
    </source>
</reference>
<organism evidence="1 2">
    <name type="scientific">Auriscalpium vulgare</name>
    <dbReference type="NCBI Taxonomy" id="40419"/>
    <lineage>
        <taxon>Eukaryota</taxon>
        <taxon>Fungi</taxon>
        <taxon>Dikarya</taxon>
        <taxon>Basidiomycota</taxon>
        <taxon>Agaricomycotina</taxon>
        <taxon>Agaricomycetes</taxon>
        <taxon>Russulales</taxon>
        <taxon>Auriscalpiaceae</taxon>
        <taxon>Auriscalpium</taxon>
    </lineage>
</organism>
<dbReference type="Proteomes" id="UP000814033">
    <property type="component" value="Unassembled WGS sequence"/>
</dbReference>
<proteinExistence type="predicted"/>
<accession>A0ACB8RTL7</accession>
<dbReference type="EMBL" id="MU275906">
    <property type="protein sequence ID" value="KAI0047335.1"/>
    <property type="molecule type" value="Genomic_DNA"/>
</dbReference>
<gene>
    <name evidence="1" type="ORF">FA95DRAFT_1559169</name>
</gene>
<protein>
    <submittedName>
        <fullName evidence="1">Uncharacterized protein</fullName>
    </submittedName>
</protein>
<name>A0ACB8RTL7_9AGAM</name>
<keyword evidence="2" id="KW-1185">Reference proteome</keyword>
<evidence type="ECO:0000313" key="1">
    <source>
        <dbReference type="EMBL" id="KAI0047335.1"/>
    </source>
</evidence>
<evidence type="ECO:0000313" key="2">
    <source>
        <dbReference type="Proteomes" id="UP000814033"/>
    </source>
</evidence>